<dbReference type="eggNOG" id="KOG0537">
    <property type="taxonomic scope" value="Eukaryota"/>
</dbReference>
<dbReference type="STRING" id="157072.A0A024THK4"/>
<dbReference type="SUPFAM" id="SSF55856">
    <property type="entry name" value="Cytochrome b5-like heme/steroid binding domain"/>
    <property type="match status" value="1"/>
</dbReference>
<dbReference type="PRINTS" id="PR00363">
    <property type="entry name" value="CYTOCHROMEB5"/>
</dbReference>
<evidence type="ECO:0000256" key="8">
    <source>
        <dbReference type="RuleBase" id="RU362121"/>
    </source>
</evidence>
<dbReference type="InterPro" id="IPR001199">
    <property type="entry name" value="Cyt_B5-like_heme/steroid-bd"/>
</dbReference>
<dbReference type="Pfam" id="PF00173">
    <property type="entry name" value="Cyt-b5"/>
    <property type="match status" value="1"/>
</dbReference>
<keyword evidence="8" id="KW-1133">Transmembrane helix</keyword>
<dbReference type="PANTHER" id="PTHR19359">
    <property type="entry name" value="CYTOCHROME B5"/>
    <property type="match status" value="1"/>
</dbReference>
<dbReference type="PROSITE" id="PS00191">
    <property type="entry name" value="CYTOCHROME_B5_1"/>
    <property type="match status" value="1"/>
</dbReference>
<keyword evidence="6 8" id="KW-0472">Membrane</keyword>
<comment type="similarity">
    <text evidence="7 8">Belongs to the cytochrome b5 family.</text>
</comment>
<dbReference type="PROSITE" id="PS50255">
    <property type="entry name" value="CYTOCHROME_B5_2"/>
    <property type="match status" value="1"/>
</dbReference>
<accession>A0A024THK4</accession>
<evidence type="ECO:0000256" key="2">
    <source>
        <dbReference type="ARBA" id="ARBA00022617"/>
    </source>
</evidence>
<evidence type="ECO:0000256" key="4">
    <source>
        <dbReference type="ARBA" id="ARBA00022723"/>
    </source>
</evidence>
<name>A0A024THK4_9STRA</name>
<dbReference type="PANTHER" id="PTHR19359:SF14">
    <property type="entry name" value="CYTOCHROME B5 A"/>
    <property type="match status" value="1"/>
</dbReference>
<dbReference type="RefSeq" id="XP_008877691.1">
    <property type="nucleotide sequence ID" value="XM_008879469.1"/>
</dbReference>
<dbReference type="AlphaFoldDB" id="A0A024THK4"/>
<dbReference type="EMBL" id="KI913990">
    <property type="protein sequence ID" value="ETV93650.1"/>
    <property type="molecule type" value="Genomic_DNA"/>
</dbReference>
<evidence type="ECO:0000256" key="7">
    <source>
        <dbReference type="ARBA" id="ARBA00038168"/>
    </source>
</evidence>
<evidence type="ECO:0000256" key="1">
    <source>
        <dbReference type="ARBA" id="ARBA00004370"/>
    </source>
</evidence>
<evidence type="ECO:0000256" key="5">
    <source>
        <dbReference type="ARBA" id="ARBA00023004"/>
    </source>
</evidence>
<dbReference type="OrthoDB" id="260519at2759"/>
<proteinExistence type="inferred from homology"/>
<comment type="subcellular location">
    <subcellularLocation>
        <location evidence="1">Membrane</location>
    </subcellularLocation>
</comment>
<dbReference type="Gene3D" id="3.10.120.10">
    <property type="entry name" value="Cytochrome b5-like heme/steroid binding domain"/>
    <property type="match status" value="1"/>
</dbReference>
<dbReference type="VEuPathDB" id="FungiDB:H310_12420"/>
<dbReference type="SMART" id="SM01117">
    <property type="entry name" value="Cyt-b5"/>
    <property type="match status" value="1"/>
</dbReference>
<feature type="transmembrane region" description="Helical" evidence="8">
    <location>
        <begin position="111"/>
        <end position="129"/>
    </location>
</feature>
<dbReference type="InterPro" id="IPR018506">
    <property type="entry name" value="Cyt_B5_heme-BS"/>
</dbReference>
<keyword evidence="2 8" id="KW-0349">Heme</keyword>
<sequence length="142" mass="15199">MASELKVYTEADVAAHKTADDCWIILGEDGSKKVYDITKYLDDHPGGPEIVLDVAGKDANEEFEDIGHSLDARKVLEKYLIGTLKESEEKKKKAAKKKAEKASPSSGGGNNVLMVVSVLAVVAALYYQYVLAPAKSAAKGGN</sequence>
<evidence type="ECO:0000313" key="11">
    <source>
        <dbReference type="EMBL" id="ETV93650.1"/>
    </source>
</evidence>
<feature type="domain" description="Cytochrome b5 heme-binding" evidence="10">
    <location>
        <begin position="5"/>
        <end position="85"/>
    </location>
</feature>
<keyword evidence="5 8" id="KW-0408">Iron</keyword>
<dbReference type="InterPro" id="IPR050668">
    <property type="entry name" value="Cytochrome_b5"/>
</dbReference>
<keyword evidence="4 8" id="KW-0479">Metal-binding</keyword>
<protein>
    <recommendedName>
        <fullName evidence="10">Cytochrome b5 heme-binding domain-containing protein</fullName>
    </recommendedName>
</protein>
<evidence type="ECO:0000256" key="6">
    <source>
        <dbReference type="ARBA" id="ARBA00023136"/>
    </source>
</evidence>
<dbReference type="GeneID" id="20089470"/>
<reference evidence="11" key="1">
    <citation type="submission" date="2013-12" db="EMBL/GenBank/DDBJ databases">
        <title>The Genome Sequence of Aphanomyces invadans NJM9701.</title>
        <authorList>
            <consortium name="The Broad Institute Genomics Platform"/>
            <person name="Russ C."/>
            <person name="Tyler B."/>
            <person name="van West P."/>
            <person name="Dieguez-Uribeondo J."/>
            <person name="Young S.K."/>
            <person name="Zeng Q."/>
            <person name="Gargeya S."/>
            <person name="Fitzgerald M."/>
            <person name="Abouelleil A."/>
            <person name="Alvarado L."/>
            <person name="Chapman S.B."/>
            <person name="Gainer-Dewar J."/>
            <person name="Goldberg J."/>
            <person name="Griggs A."/>
            <person name="Gujja S."/>
            <person name="Hansen M."/>
            <person name="Howarth C."/>
            <person name="Imamovic A."/>
            <person name="Ireland A."/>
            <person name="Larimer J."/>
            <person name="McCowan C."/>
            <person name="Murphy C."/>
            <person name="Pearson M."/>
            <person name="Poon T.W."/>
            <person name="Priest M."/>
            <person name="Roberts A."/>
            <person name="Saif S."/>
            <person name="Shea T."/>
            <person name="Sykes S."/>
            <person name="Wortman J."/>
            <person name="Nusbaum C."/>
            <person name="Birren B."/>
        </authorList>
    </citation>
    <scope>NUCLEOTIDE SEQUENCE [LARGE SCALE GENOMIC DNA]</scope>
    <source>
        <strain evidence="11">NJM9701</strain>
    </source>
</reference>
<dbReference type="FunFam" id="3.10.120.10:FF:000002">
    <property type="entry name" value="Cytochrome b5 type B"/>
    <property type="match status" value="1"/>
</dbReference>
<dbReference type="GO" id="GO:0016020">
    <property type="term" value="C:membrane"/>
    <property type="evidence" value="ECO:0007669"/>
    <property type="project" value="UniProtKB-SubCell"/>
</dbReference>
<keyword evidence="3 8" id="KW-0812">Transmembrane</keyword>
<feature type="region of interest" description="Disordered" evidence="9">
    <location>
        <begin position="87"/>
        <end position="110"/>
    </location>
</feature>
<dbReference type="GO" id="GO:0020037">
    <property type="term" value="F:heme binding"/>
    <property type="evidence" value="ECO:0007669"/>
    <property type="project" value="UniProtKB-UniRule"/>
</dbReference>
<dbReference type="GO" id="GO:0046872">
    <property type="term" value="F:metal ion binding"/>
    <property type="evidence" value="ECO:0007669"/>
    <property type="project" value="UniProtKB-UniRule"/>
</dbReference>
<evidence type="ECO:0000259" key="10">
    <source>
        <dbReference type="PROSITE" id="PS50255"/>
    </source>
</evidence>
<evidence type="ECO:0000256" key="3">
    <source>
        <dbReference type="ARBA" id="ARBA00022692"/>
    </source>
</evidence>
<evidence type="ECO:0000256" key="9">
    <source>
        <dbReference type="SAM" id="MobiDB-lite"/>
    </source>
</evidence>
<organism evidence="11">
    <name type="scientific">Aphanomyces invadans</name>
    <dbReference type="NCBI Taxonomy" id="157072"/>
    <lineage>
        <taxon>Eukaryota</taxon>
        <taxon>Sar</taxon>
        <taxon>Stramenopiles</taxon>
        <taxon>Oomycota</taxon>
        <taxon>Saprolegniomycetes</taxon>
        <taxon>Saprolegniales</taxon>
        <taxon>Verrucalvaceae</taxon>
        <taxon>Aphanomyces</taxon>
    </lineage>
</organism>
<gene>
    <name evidence="11" type="ORF">H310_12420</name>
</gene>
<dbReference type="InterPro" id="IPR036400">
    <property type="entry name" value="Cyt_B5-like_heme/steroid_sf"/>
</dbReference>